<comment type="caution">
    <text evidence="1">The sequence shown here is derived from an EMBL/GenBank/DDBJ whole genome shotgun (WGS) entry which is preliminary data.</text>
</comment>
<dbReference type="RefSeq" id="WP_005839908.1">
    <property type="nucleotide sequence ID" value="NZ_JNHM01000184.1"/>
</dbReference>
<dbReference type="EMBL" id="JNHM01000184">
    <property type="protein sequence ID" value="KDS42605.1"/>
    <property type="molecule type" value="Genomic_DNA"/>
</dbReference>
<evidence type="ECO:0000313" key="2">
    <source>
        <dbReference type="Proteomes" id="UP000027661"/>
    </source>
</evidence>
<dbReference type="PATRIC" id="fig|1339352.3.peg.4355"/>
<dbReference type="Proteomes" id="UP000027661">
    <property type="component" value="Unassembled WGS sequence"/>
</dbReference>
<protein>
    <submittedName>
        <fullName evidence="1">Putative phospholipase A2</fullName>
    </submittedName>
</protein>
<dbReference type="GeneID" id="5302858"/>
<sequence length="139" mass="15917">MLILIIGLIILAGIAMTVGVLHNRQIQKKIESGELKAAPEIVEADAECCGQHEICEKESLLAAVSKKIEYYDDEELDRFRGRPSNGYNEEEVEEFREIMYTCKEDEVAGWSRSLQLRGIELPDELKDELFLIVGERRFK</sequence>
<evidence type="ECO:0000313" key="1">
    <source>
        <dbReference type="EMBL" id="KDS42605.1"/>
    </source>
</evidence>
<name>A0A069S1Z1_PHOVU</name>
<reference evidence="1 2" key="1">
    <citation type="submission" date="2014-04" db="EMBL/GenBank/DDBJ databases">
        <authorList>
            <person name="Sears C."/>
            <person name="Carroll K."/>
            <person name="Sack B.R."/>
            <person name="Qadri F."/>
            <person name="Myers L.L."/>
            <person name="Chung G.-T."/>
            <person name="Escheverria P."/>
            <person name="Fraser C.M."/>
            <person name="Sadzewicz L."/>
            <person name="Shefchek K.A."/>
            <person name="Tallon L."/>
            <person name="Das S.P."/>
            <person name="Daugherty S."/>
            <person name="Mongodin E.F."/>
        </authorList>
    </citation>
    <scope>NUCLEOTIDE SEQUENCE [LARGE SCALE GENOMIC DNA]</scope>
    <source>
        <strain evidence="1 2">3975 RP4</strain>
    </source>
</reference>
<dbReference type="AlphaFoldDB" id="A0A069S1Z1"/>
<gene>
    <name evidence="1" type="ORF">M099_4654</name>
</gene>
<accession>A0A069S1Z1</accession>
<proteinExistence type="predicted"/>
<dbReference type="DNASU" id="5302858"/>
<organism evidence="1 2">
    <name type="scientific">Phocaeicola vulgatus str. 3975 RP4</name>
    <dbReference type="NCBI Taxonomy" id="1339352"/>
    <lineage>
        <taxon>Bacteria</taxon>
        <taxon>Pseudomonadati</taxon>
        <taxon>Bacteroidota</taxon>
        <taxon>Bacteroidia</taxon>
        <taxon>Bacteroidales</taxon>
        <taxon>Bacteroidaceae</taxon>
        <taxon>Phocaeicola</taxon>
    </lineage>
</organism>